<feature type="region of interest" description="Disordered" evidence="5">
    <location>
        <begin position="278"/>
        <end position="323"/>
    </location>
</feature>
<dbReference type="GO" id="GO:0003746">
    <property type="term" value="F:translation elongation factor activity"/>
    <property type="evidence" value="ECO:0007669"/>
    <property type="project" value="UniProtKB-KW"/>
</dbReference>
<evidence type="ECO:0000259" key="7">
    <source>
        <dbReference type="SMART" id="SM01182"/>
    </source>
</evidence>
<feature type="compositionally biased region" description="Basic residues" evidence="5">
    <location>
        <begin position="101"/>
        <end position="110"/>
    </location>
</feature>
<dbReference type="Pfam" id="PF00736">
    <property type="entry name" value="EF1_GNE"/>
    <property type="match status" value="1"/>
</dbReference>
<dbReference type="SMART" id="SM01182">
    <property type="entry name" value="EF-1_beta_acid"/>
    <property type="match status" value="1"/>
</dbReference>
<dbReference type="EnsemblMetazoa" id="AATE015844-RA">
    <property type="protein sequence ID" value="AATE015844-PA.1"/>
    <property type="gene ID" value="AATE015844"/>
</dbReference>
<dbReference type="InterPro" id="IPR014038">
    <property type="entry name" value="EF1B_bsu/dsu_GNE"/>
</dbReference>
<keyword evidence="3 4" id="KW-0648">Protein biosynthesis</keyword>
<dbReference type="InterPro" id="IPR036219">
    <property type="entry name" value="eEF-1beta-like_sf"/>
</dbReference>
<feature type="compositionally biased region" description="Basic and acidic residues" evidence="5">
    <location>
        <begin position="37"/>
        <end position="57"/>
    </location>
</feature>
<dbReference type="GO" id="GO:0005085">
    <property type="term" value="F:guanyl-nucleotide exchange factor activity"/>
    <property type="evidence" value="ECO:0007669"/>
    <property type="project" value="TreeGrafter"/>
</dbReference>
<dbReference type="InterPro" id="IPR001326">
    <property type="entry name" value="Transl_elong_EF1B_B/D_CS"/>
</dbReference>
<comment type="similarity">
    <text evidence="1 4">Belongs to the EF-1-beta/EF-1-delta family.</text>
</comment>
<dbReference type="InterPro" id="IPR018940">
    <property type="entry name" value="EF-1_beta_acid_region_euk"/>
</dbReference>
<dbReference type="PROSITE" id="PS00824">
    <property type="entry name" value="EF1BD_1"/>
    <property type="match status" value="1"/>
</dbReference>
<feature type="region of interest" description="Disordered" evidence="5">
    <location>
        <begin position="143"/>
        <end position="210"/>
    </location>
</feature>
<evidence type="ECO:0000313" key="8">
    <source>
        <dbReference type="EnsemblMetazoa" id="AATE015844-PA.1"/>
    </source>
</evidence>
<keyword evidence="2 4" id="KW-0251">Elongation factor</keyword>
<accession>A0A182JD47</accession>
<dbReference type="CDD" id="cd00292">
    <property type="entry name" value="EF1B"/>
    <property type="match status" value="1"/>
</dbReference>
<name>A0A182JD47_ANOAO</name>
<dbReference type="GO" id="GO:0005853">
    <property type="term" value="C:eukaryotic translation elongation factor 1 complex"/>
    <property type="evidence" value="ECO:0007669"/>
    <property type="project" value="InterPro"/>
</dbReference>
<dbReference type="Pfam" id="PF10587">
    <property type="entry name" value="EF-1_beta_acid"/>
    <property type="match status" value="1"/>
</dbReference>
<evidence type="ECO:0008006" key="9">
    <source>
        <dbReference type="Google" id="ProtNLM"/>
    </source>
</evidence>
<dbReference type="AlphaFoldDB" id="A0A182JD47"/>
<evidence type="ECO:0000256" key="4">
    <source>
        <dbReference type="RuleBase" id="RU003791"/>
    </source>
</evidence>
<protein>
    <recommendedName>
        <fullName evidence="9">Elongation factor 1-delta</fullName>
    </recommendedName>
</protein>
<feature type="compositionally biased region" description="Low complexity" evidence="5">
    <location>
        <begin position="280"/>
        <end position="297"/>
    </location>
</feature>
<feature type="compositionally biased region" description="Low complexity" evidence="5">
    <location>
        <begin position="64"/>
        <end position="78"/>
    </location>
</feature>
<feature type="region of interest" description="Disordered" evidence="5">
    <location>
        <begin position="36"/>
        <end position="128"/>
    </location>
</feature>
<proteinExistence type="inferred from homology"/>
<sequence>MATTALAHEKIWTEKSTIEAAEKKYYEYLSKLSVAGKKMESHDGAAVAEEPKIEQPKKANVALQQQQPTTSPQKQPQSAKTVVESVQPAPPAVAADAPKPKKDKKKKNKGKKDTTPTDAESSEKLTVNNASTGAAVVATVAAVPSQQAPKPQPAVAEPEVQKEPGKKKSKKSKKSKAQEDASSAQDATDNKYRDSVMVQQQNAKNQKEQENLAHKLCDNITEELNKMDGIAALAASPGAELLDRLSSVEKENEKLRSIIDGLNNLVIDLHDRVKSLESGSSKPAAAAAAPAKSAAPAKQDDDDEEEDDDVDLFGSEDEGEDKAAAELREKRLAEYAAKKSKKPALIAKSNVILDIKPWDDETDMKQMEQEVRKITADGLLLGAAKLVPLAFGIHKLQMSCVIEDDKISVDWLQEEIEKLEDFVQSVDIAAFNKI</sequence>
<dbReference type="VEuPathDB" id="VectorBase:AATE015844"/>
<dbReference type="PANTHER" id="PTHR11595:SF26">
    <property type="entry name" value="ELONGATION FACTOR 1-DELTA"/>
    <property type="match status" value="1"/>
</dbReference>
<dbReference type="InterPro" id="IPR049720">
    <property type="entry name" value="EF1B_bsu/dsu"/>
</dbReference>
<dbReference type="InterPro" id="IPR014717">
    <property type="entry name" value="Transl_elong_EF1B/ribsomal_bS6"/>
</dbReference>
<feature type="domain" description="Elongation factor 1 beta central acidic region eukaryote" evidence="7">
    <location>
        <begin position="312"/>
        <end position="339"/>
    </location>
</feature>
<dbReference type="SMART" id="SM00888">
    <property type="entry name" value="EF1_GNE"/>
    <property type="match status" value="1"/>
</dbReference>
<organism evidence="8">
    <name type="scientific">Anopheles atroparvus</name>
    <name type="common">European mosquito</name>
    <dbReference type="NCBI Taxonomy" id="41427"/>
    <lineage>
        <taxon>Eukaryota</taxon>
        <taxon>Metazoa</taxon>
        <taxon>Ecdysozoa</taxon>
        <taxon>Arthropoda</taxon>
        <taxon>Hexapoda</taxon>
        <taxon>Insecta</taxon>
        <taxon>Pterygota</taxon>
        <taxon>Neoptera</taxon>
        <taxon>Endopterygota</taxon>
        <taxon>Diptera</taxon>
        <taxon>Nematocera</taxon>
        <taxon>Culicoidea</taxon>
        <taxon>Culicidae</taxon>
        <taxon>Anophelinae</taxon>
        <taxon>Anopheles</taxon>
    </lineage>
</organism>
<dbReference type="FunFam" id="3.30.70.60:FF:000001">
    <property type="entry name" value="Elongation factor 1-beta 1 like"/>
    <property type="match status" value="1"/>
</dbReference>
<reference evidence="8" key="1">
    <citation type="submission" date="2022-08" db="UniProtKB">
        <authorList>
            <consortium name="EnsemblMetazoa"/>
        </authorList>
    </citation>
    <scope>IDENTIFICATION</scope>
    <source>
        <strain evidence="8">EBRO</strain>
    </source>
</reference>
<evidence type="ECO:0000259" key="6">
    <source>
        <dbReference type="SMART" id="SM00888"/>
    </source>
</evidence>
<evidence type="ECO:0000256" key="1">
    <source>
        <dbReference type="ARBA" id="ARBA00007411"/>
    </source>
</evidence>
<dbReference type="GO" id="GO:0005829">
    <property type="term" value="C:cytosol"/>
    <property type="evidence" value="ECO:0007669"/>
    <property type="project" value="TreeGrafter"/>
</dbReference>
<dbReference type="Gene3D" id="3.30.70.60">
    <property type="match status" value="1"/>
</dbReference>
<evidence type="ECO:0000256" key="3">
    <source>
        <dbReference type="ARBA" id="ARBA00022917"/>
    </source>
</evidence>
<dbReference type="SUPFAM" id="SSF54984">
    <property type="entry name" value="eEF-1beta-like"/>
    <property type="match status" value="1"/>
</dbReference>
<feature type="domain" description="Translation elongation factor EF1B beta/delta subunit guanine nucleotide exchange" evidence="6">
    <location>
        <begin position="348"/>
        <end position="434"/>
    </location>
</feature>
<evidence type="ECO:0000256" key="2">
    <source>
        <dbReference type="ARBA" id="ARBA00022768"/>
    </source>
</evidence>
<dbReference type="PANTHER" id="PTHR11595">
    <property type="entry name" value="EF-HAND AND COILED-COIL DOMAIN-CONTAINING FAMILY MEMBER"/>
    <property type="match status" value="1"/>
</dbReference>
<evidence type="ECO:0000256" key="5">
    <source>
        <dbReference type="SAM" id="MobiDB-lite"/>
    </source>
</evidence>
<feature type="compositionally biased region" description="Acidic residues" evidence="5">
    <location>
        <begin position="300"/>
        <end position="320"/>
    </location>
</feature>
<dbReference type="STRING" id="41427.A0A182JD47"/>
<dbReference type="PROSITE" id="PS00825">
    <property type="entry name" value="EF1BD_2"/>
    <property type="match status" value="1"/>
</dbReference>